<organism evidence="3 4">
    <name type="scientific">Sulfurimonas gotlandica (strain DSM 19862 / JCM 16533 / GD1)</name>
    <dbReference type="NCBI Taxonomy" id="929558"/>
    <lineage>
        <taxon>Bacteria</taxon>
        <taxon>Pseudomonadati</taxon>
        <taxon>Campylobacterota</taxon>
        <taxon>Epsilonproteobacteria</taxon>
        <taxon>Campylobacterales</taxon>
        <taxon>Sulfurimonadaceae</taxon>
        <taxon>Sulfurimonas</taxon>
    </lineage>
</organism>
<dbReference type="InterPro" id="IPR024952">
    <property type="entry name" value="LPP20-like_dom"/>
</dbReference>
<dbReference type="Gene3D" id="3.10.28.20">
    <property type="entry name" value="Acetamidase/Formamidase-like domains"/>
    <property type="match status" value="1"/>
</dbReference>
<feature type="chain" id="PRO_5002843285" description="Lipoprotein LPP20-like domain-containing protein" evidence="1">
    <location>
        <begin position="20"/>
        <end position="321"/>
    </location>
</feature>
<evidence type="ECO:0000313" key="3">
    <source>
        <dbReference type="EMBL" id="EHP30672.1"/>
    </source>
</evidence>
<dbReference type="RefSeq" id="WP_008339271.1">
    <property type="nucleotide sequence ID" value="NZ_AFRZ01000001.1"/>
</dbReference>
<protein>
    <recommendedName>
        <fullName evidence="2">Lipoprotein LPP20-like domain-containing protein</fullName>
    </recommendedName>
</protein>
<proteinExistence type="predicted"/>
<dbReference type="AlphaFoldDB" id="B6BN51"/>
<name>B6BN51_SULGG</name>
<dbReference type="PATRIC" id="fig|929558.5.peg.2140"/>
<reference evidence="3 4" key="1">
    <citation type="journal article" date="2012" name="Proc. Natl. Acad. Sci. U.S.A.">
        <title>Genome and physiology of a model Epsilonproteobacterium responsible for sulfide detoxification in marine oxygen depletion zones.</title>
        <authorList>
            <person name="Grote J."/>
            <person name="Schott T."/>
            <person name="Bruckner C.G."/>
            <person name="Glockner F.O."/>
            <person name="Jost G."/>
            <person name="Teeling H."/>
            <person name="Labrenz M."/>
            <person name="Jurgens K."/>
        </authorList>
    </citation>
    <scope>NUCLEOTIDE SEQUENCE [LARGE SCALE GENOMIC DNA]</scope>
    <source>
        <strain evidence="3 4">GD1</strain>
    </source>
</reference>
<dbReference type="EMBL" id="AFRZ01000001">
    <property type="protein sequence ID" value="EHP30672.1"/>
    <property type="molecule type" value="Genomic_DNA"/>
</dbReference>
<accession>B6BN51</accession>
<evidence type="ECO:0000313" key="4">
    <source>
        <dbReference type="Proteomes" id="UP000006431"/>
    </source>
</evidence>
<dbReference type="HOGENOM" id="CLU_865799_0_0_7"/>
<sequence>MNIKRVLIFLTLSILTTCAATISLPSDTNKYFYAIGYGETLRDAKTDALATISAKISVNVASNFSNSVTANRQSGNEDVLSTTKSEVVSKSKNIEYTDVKVQESLNDGKQWIVLVEVDRAILTATYVRKLNVVDAKLKAEWEIYKEAGYFEKLKISAGINKYLKETDSFFPLLHALDSDYDDSKYSSRYMNYTKEMRKAKSELVFKIISDKNSEPLASLIRSQLSLENATFHNKNYNVLIKITTTAKTRKYRSTNDKFAKLTFALRDTTIKATDKVGNVVSNVLYKTKSGSSEGFEDAIARTAKYEEMIAKEGIISFITGN</sequence>
<comment type="caution">
    <text evidence="3">The sequence shown here is derived from an EMBL/GenBank/DDBJ whole genome shotgun (WGS) entry which is preliminary data.</text>
</comment>
<dbReference type="STRING" id="929558.SMGD1_2149"/>
<keyword evidence="4" id="KW-1185">Reference proteome</keyword>
<feature type="signal peptide" evidence="1">
    <location>
        <begin position="1"/>
        <end position="19"/>
    </location>
</feature>
<evidence type="ECO:0000256" key="1">
    <source>
        <dbReference type="SAM" id="SignalP"/>
    </source>
</evidence>
<accession>H1FXQ2</accession>
<keyword evidence="1" id="KW-0732">Signal</keyword>
<gene>
    <name evidence="3" type="ORF">SMGD1_2149</name>
</gene>
<dbReference type="Proteomes" id="UP000006431">
    <property type="component" value="Unassembled WGS sequence"/>
</dbReference>
<feature type="domain" description="Lipoprotein LPP20-like" evidence="2">
    <location>
        <begin position="27"/>
        <end position="118"/>
    </location>
</feature>
<dbReference type="Pfam" id="PF02169">
    <property type="entry name" value="LPP20"/>
    <property type="match status" value="1"/>
</dbReference>
<evidence type="ECO:0000259" key="2">
    <source>
        <dbReference type="Pfam" id="PF02169"/>
    </source>
</evidence>